<evidence type="ECO:0000313" key="4">
    <source>
        <dbReference type="Proteomes" id="UP001203136"/>
    </source>
</evidence>
<name>A0AAW5EWI2_CLOSY</name>
<comment type="caution">
    <text evidence="2">The sequence shown here is derived from an EMBL/GenBank/DDBJ whole genome shotgun (WGS) entry which is preliminary data.</text>
</comment>
<organism evidence="2 4">
    <name type="scientific">Clostridium symbiosum</name>
    <name type="common">Bacteroides symbiosus</name>
    <dbReference type="NCBI Taxonomy" id="1512"/>
    <lineage>
        <taxon>Bacteria</taxon>
        <taxon>Bacillati</taxon>
        <taxon>Bacillota</taxon>
        <taxon>Clostridia</taxon>
        <taxon>Lachnospirales</taxon>
        <taxon>Lachnospiraceae</taxon>
        <taxon>Otoolea</taxon>
    </lineage>
</organism>
<reference evidence="3" key="2">
    <citation type="submission" date="2023-01" db="EMBL/GenBank/DDBJ databases">
        <title>Human gut microbiome strain richness.</title>
        <authorList>
            <person name="Chen-Liaw A."/>
        </authorList>
    </citation>
    <scope>NUCLEOTIDE SEQUENCE</scope>
    <source>
        <strain evidence="3">B1_m1001713B170214d0_201011</strain>
    </source>
</reference>
<feature type="domain" description="DUF3870" evidence="1">
    <location>
        <begin position="8"/>
        <end position="101"/>
    </location>
</feature>
<protein>
    <submittedName>
        <fullName evidence="2">DUF3870 domain-containing protein</fullName>
    </submittedName>
</protein>
<dbReference type="Proteomes" id="UP001300871">
    <property type="component" value="Unassembled WGS sequence"/>
</dbReference>
<dbReference type="EMBL" id="JAINVB010000001">
    <property type="protein sequence ID" value="MCK0084515.1"/>
    <property type="molecule type" value="Genomic_DNA"/>
</dbReference>
<gene>
    <name evidence="2" type="ORF">K5I21_01215</name>
    <name evidence="3" type="ORF">PM006_11015</name>
</gene>
<evidence type="ECO:0000313" key="2">
    <source>
        <dbReference type="EMBL" id="MCK0084515.1"/>
    </source>
</evidence>
<dbReference type="AlphaFoldDB" id="A0AAW5EWI2"/>
<proteinExistence type="predicted"/>
<dbReference type="Proteomes" id="UP001203136">
    <property type="component" value="Unassembled WGS sequence"/>
</dbReference>
<dbReference type="GeneID" id="57967773"/>
<dbReference type="InterPro" id="IPR024617">
    <property type="entry name" value="DUF3870"/>
</dbReference>
<accession>A0AAW5EWI2</accession>
<dbReference type="EMBL" id="JAQLGM010000024">
    <property type="protein sequence ID" value="MDB2000731.1"/>
    <property type="molecule type" value="Genomic_DNA"/>
</dbReference>
<evidence type="ECO:0000313" key="3">
    <source>
        <dbReference type="EMBL" id="MDB2000731.1"/>
    </source>
</evidence>
<dbReference type="RefSeq" id="WP_003497362.1">
    <property type="nucleotide sequence ID" value="NZ_BAABZD010000003.1"/>
</dbReference>
<sequence>MNQGETVYIIGESRTNLDNAITKVYGTFYIAFEIIPETEEIIEVDCSRTLELTKDFIRRLFIGKKFVTDAEQIEAEVKRRYYGSSTKAIIVAYRDALKRFKKIKESNT</sequence>
<reference evidence="2" key="1">
    <citation type="journal article" date="2022" name="Cell Host Microbe">
        <title>Colonization of the live biotherapeutic product VE303 and modulation of the microbiota and metabolites in healthy volunteers.</title>
        <authorList>
            <person name="Dsouza M."/>
            <person name="Menon R."/>
            <person name="Crossette E."/>
            <person name="Bhattarai S.K."/>
            <person name="Schneider J."/>
            <person name="Kim Y.G."/>
            <person name="Reddy S."/>
            <person name="Caballero S."/>
            <person name="Felix C."/>
            <person name="Cornacchione L."/>
            <person name="Hendrickson J."/>
            <person name="Watson A.R."/>
            <person name="Minot S.S."/>
            <person name="Greenfield N."/>
            <person name="Schopf L."/>
            <person name="Szabady R."/>
            <person name="Patarroyo J."/>
            <person name="Smith W."/>
            <person name="Harrison P."/>
            <person name="Kuijper E.J."/>
            <person name="Kelly C.P."/>
            <person name="Olle B."/>
            <person name="Bobilev D."/>
            <person name="Silber J.L."/>
            <person name="Bucci V."/>
            <person name="Roberts B."/>
            <person name="Faith J."/>
            <person name="Norman J.M."/>
        </authorList>
    </citation>
    <scope>NUCLEOTIDE SEQUENCE</scope>
    <source>
        <strain evidence="2">VE303-04</strain>
    </source>
</reference>
<dbReference type="Pfam" id="PF12986">
    <property type="entry name" value="DUF3870"/>
    <property type="match status" value="1"/>
</dbReference>
<evidence type="ECO:0000259" key="1">
    <source>
        <dbReference type="Pfam" id="PF12986"/>
    </source>
</evidence>